<sequence>MHYYTDVLKKYATFQGRARRAEYWMFALFNAIIAGVLAILAVVTRSTALYVVYGLYILATLLPSLGVLVRRLHDTGRSGAWFFISFVPFVGGIWLLVLTVLEGTPGDNTYGPNPKGLGGPQPGPGAYAV</sequence>
<keyword evidence="2" id="KW-1133">Transmembrane helix</keyword>
<keyword evidence="2" id="KW-0472">Membrane</keyword>
<dbReference type="Pfam" id="PF05656">
    <property type="entry name" value="DUF805"/>
    <property type="match status" value="1"/>
</dbReference>
<feature type="transmembrane region" description="Helical" evidence="2">
    <location>
        <begin position="81"/>
        <end position="101"/>
    </location>
</feature>
<dbReference type="EMBL" id="CP159534">
    <property type="protein sequence ID" value="XCJ72270.1"/>
    <property type="molecule type" value="Genomic_DNA"/>
</dbReference>
<gene>
    <name evidence="3" type="ORF">ABII15_20925</name>
</gene>
<dbReference type="KEGG" id="stac:ABII15_20925"/>
<reference evidence="3" key="1">
    <citation type="submission" date="2024-06" db="EMBL/GenBank/DDBJ databases">
        <title>Streptomyces sp. strain HUAS MG91 genome sequences.</title>
        <authorList>
            <person name="Mo P."/>
        </authorList>
    </citation>
    <scope>NUCLEOTIDE SEQUENCE</scope>
    <source>
        <strain evidence="3">HUAS MG91</strain>
    </source>
</reference>
<evidence type="ECO:0000313" key="3">
    <source>
        <dbReference type="EMBL" id="XCJ72270.1"/>
    </source>
</evidence>
<feature type="transmembrane region" description="Helical" evidence="2">
    <location>
        <begin position="49"/>
        <end position="69"/>
    </location>
</feature>
<organism evidence="3">
    <name type="scientific">Streptomyces tabacisoli</name>
    <dbReference type="NCBI Taxonomy" id="3156398"/>
    <lineage>
        <taxon>Bacteria</taxon>
        <taxon>Bacillati</taxon>
        <taxon>Actinomycetota</taxon>
        <taxon>Actinomycetes</taxon>
        <taxon>Kitasatosporales</taxon>
        <taxon>Streptomycetaceae</taxon>
        <taxon>Streptomyces</taxon>
    </lineage>
</organism>
<dbReference type="GO" id="GO:0005886">
    <property type="term" value="C:plasma membrane"/>
    <property type="evidence" value="ECO:0007669"/>
    <property type="project" value="TreeGrafter"/>
</dbReference>
<dbReference type="PANTHER" id="PTHR34980">
    <property type="entry name" value="INNER MEMBRANE PROTEIN-RELATED-RELATED"/>
    <property type="match status" value="1"/>
</dbReference>
<dbReference type="PANTHER" id="PTHR34980:SF2">
    <property type="entry name" value="INNER MEMBRANE PROTEIN YHAH-RELATED"/>
    <property type="match status" value="1"/>
</dbReference>
<dbReference type="RefSeq" id="WP_353943842.1">
    <property type="nucleotide sequence ID" value="NZ_CP159534.1"/>
</dbReference>
<dbReference type="InterPro" id="IPR008523">
    <property type="entry name" value="DUF805"/>
</dbReference>
<keyword evidence="2" id="KW-0812">Transmembrane</keyword>
<evidence type="ECO:0000256" key="2">
    <source>
        <dbReference type="SAM" id="Phobius"/>
    </source>
</evidence>
<name>A0AAU8IW49_9ACTN</name>
<proteinExistence type="predicted"/>
<accession>A0AAU8IW49</accession>
<feature type="region of interest" description="Disordered" evidence="1">
    <location>
        <begin position="109"/>
        <end position="129"/>
    </location>
</feature>
<protein>
    <submittedName>
        <fullName evidence="3">DUF805 domain-containing protein</fullName>
    </submittedName>
</protein>
<dbReference type="AlphaFoldDB" id="A0AAU8IW49"/>
<evidence type="ECO:0000256" key="1">
    <source>
        <dbReference type="SAM" id="MobiDB-lite"/>
    </source>
</evidence>
<feature type="transmembrane region" description="Helical" evidence="2">
    <location>
        <begin position="21"/>
        <end position="43"/>
    </location>
</feature>